<dbReference type="Proteomes" id="UP000828390">
    <property type="component" value="Unassembled WGS sequence"/>
</dbReference>
<evidence type="ECO:0000256" key="2">
    <source>
        <dbReference type="ARBA" id="ARBA00009559"/>
    </source>
</evidence>
<comment type="similarity">
    <text evidence="2">Belongs to the glycosyl hydrolase 99 family.</text>
</comment>
<keyword evidence="6" id="KW-1133">Transmembrane helix</keyword>
<dbReference type="OrthoDB" id="406152at2759"/>
<evidence type="ECO:0000256" key="4">
    <source>
        <dbReference type="ARBA" id="ARBA00022801"/>
    </source>
</evidence>
<accession>A0A9D4CPT4</accession>
<reference evidence="9" key="2">
    <citation type="submission" date="2020-11" db="EMBL/GenBank/DDBJ databases">
        <authorList>
            <person name="McCartney M.A."/>
            <person name="Auch B."/>
            <person name="Kono T."/>
            <person name="Mallez S."/>
            <person name="Becker A."/>
            <person name="Gohl D.M."/>
            <person name="Silverstein K.A.T."/>
            <person name="Koren S."/>
            <person name="Bechman K.B."/>
            <person name="Herman A."/>
            <person name="Abrahante J.E."/>
            <person name="Garbe J."/>
        </authorList>
    </citation>
    <scope>NUCLEOTIDE SEQUENCE</scope>
    <source>
        <strain evidence="9">Duluth1</strain>
        <tissue evidence="9">Whole animal</tissue>
    </source>
</reference>
<dbReference type="FunFam" id="3.20.20.80:FF:000177">
    <property type="entry name" value="MANEAL isoform 4"/>
    <property type="match status" value="1"/>
</dbReference>
<dbReference type="Gene3D" id="3.20.20.80">
    <property type="entry name" value="Glycosidases"/>
    <property type="match status" value="1"/>
</dbReference>
<evidence type="ECO:0000256" key="5">
    <source>
        <dbReference type="ARBA" id="ARBA00022968"/>
    </source>
</evidence>
<evidence type="ECO:0008006" key="11">
    <source>
        <dbReference type="Google" id="ProtNLM"/>
    </source>
</evidence>
<proteinExistence type="inferred from homology"/>
<evidence type="ECO:0000256" key="6">
    <source>
        <dbReference type="ARBA" id="ARBA00022989"/>
    </source>
</evidence>
<keyword evidence="8" id="KW-0472">Membrane</keyword>
<evidence type="ECO:0000256" key="1">
    <source>
        <dbReference type="ARBA" id="ARBA00004323"/>
    </source>
</evidence>
<evidence type="ECO:0000313" key="10">
    <source>
        <dbReference type="Proteomes" id="UP000828390"/>
    </source>
</evidence>
<dbReference type="GO" id="GO:0000139">
    <property type="term" value="C:Golgi membrane"/>
    <property type="evidence" value="ECO:0007669"/>
    <property type="project" value="UniProtKB-SubCell"/>
</dbReference>
<evidence type="ECO:0000256" key="8">
    <source>
        <dbReference type="ARBA" id="ARBA00023136"/>
    </source>
</evidence>
<comment type="subcellular location">
    <subcellularLocation>
        <location evidence="1">Golgi apparatus membrane</location>
        <topology evidence="1">Single-pass type II membrane protein</topology>
    </subcellularLocation>
</comment>
<dbReference type="CDD" id="cd11574">
    <property type="entry name" value="GH99"/>
    <property type="match status" value="1"/>
</dbReference>
<keyword evidence="10" id="KW-1185">Reference proteome</keyword>
<evidence type="ECO:0000313" key="9">
    <source>
        <dbReference type="EMBL" id="KAH3728213.1"/>
    </source>
</evidence>
<dbReference type="PANTHER" id="PTHR13572:SF4">
    <property type="entry name" value="RE57134P"/>
    <property type="match status" value="1"/>
</dbReference>
<dbReference type="EMBL" id="JAIWYP010000012">
    <property type="protein sequence ID" value="KAH3728213.1"/>
    <property type="molecule type" value="Genomic_DNA"/>
</dbReference>
<dbReference type="Pfam" id="PF16317">
    <property type="entry name" value="Glyco_hydro_99"/>
    <property type="match status" value="1"/>
</dbReference>
<dbReference type="AlphaFoldDB" id="A0A9D4CPT4"/>
<gene>
    <name evidence="9" type="ORF">DPMN_054164</name>
</gene>
<evidence type="ECO:0000256" key="3">
    <source>
        <dbReference type="ARBA" id="ARBA00022692"/>
    </source>
</evidence>
<comment type="caution">
    <text evidence="9">The sequence shown here is derived from an EMBL/GenBank/DDBJ whole genome shotgun (WGS) entry which is preliminary data.</text>
</comment>
<sequence length="379" mass="43568">MNDQEAQKKKSIVNRFGFNIDLNTSAEPNYNVHVFYYPWYGNPEHDGKFLHWNHAIIEHWNKQEALKWPKGMHSPPDNVGANYYPLLGAYSSKDPEVVDIHMQMLRYAGIGVVVVSWYPSGDADNEGLEPDSLVPLLLDAAQKYSLKVALHVEPFKERDDITMREQLKYIISKYGSHPAFYRTSHKNKVNLPLIYIYDSYLIGADKWKNIFTEGGSLSVRGTEFDAIFIGLLVENKHLNHVIASGFDGVYTYFATNGFTYGSTWTNWLQVKKWAESHGLLFIPSVGPGYIDTEIRPWNAMNTRKRLGGKYYSESVQNALAVHPDIISITSFNEWHEGTQIEPAIRKSFLSRSYEDYEPQGPMFYLNATRNWVDTFRRAS</sequence>
<name>A0A9D4CPT4_DREPO</name>
<protein>
    <recommendedName>
        <fullName evidence="11">Glycoprotein endo-alpha-1,2-mannosidase</fullName>
    </recommendedName>
</protein>
<keyword evidence="5" id="KW-0735">Signal-anchor</keyword>
<dbReference type="PANTHER" id="PTHR13572">
    <property type="entry name" value="ENDO-ALPHA-1,2-MANNOSIDASE"/>
    <property type="match status" value="1"/>
</dbReference>
<keyword evidence="4" id="KW-0378">Hydrolase</keyword>
<dbReference type="InterPro" id="IPR026071">
    <property type="entry name" value="Glyco_Hydrolase_99"/>
</dbReference>
<reference evidence="9" key="1">
    <citation type="journal article" date="2019" name="bioRxiv">
        <title>The Genome of the Zebra Mussel, Dreissena polymorpha: A Resource for Invasive Species Research.</title>
        <authorList>
            <person name="McCartney M.A."/>
            <person name="Auch B."/>
            <person name="Kono T."/>
            <person name="Mallez S."/>
            <person name="Zhang Y."/>
            <person name="Obille A."/>
            <person name="Becker A."/>
            <person name="Abrahante J.E."/>
            <person name="Garbe J."/>
            <person name="Badalamenti J.P."/>
            <person name="Herman A."/>
            <person name="Mangelson H."/>
            <person name="Liachko I."/>
            <person name="Sullivan S."/>
            <person name="Sone E.D."/>
            <person name="Koren S."/>
            <person name="Silverstein K.A.T."/>
            <person name="Beckman K.B."/>
            <person name="Gohl D.M."/>
        </authorList>
    </citation>
    <scope>NUCLEOTIDE SEQUENCE</scope>
    <source>
        <strain evidence="9">Duluth1</strain>
        <tissue evidence="9">Whole animal</tissue>
    </source>
</reference>
<evidence type="ECO:0000256" key="7">
    <source>
        <dbReference type="ARBA" id="ARBA00023034"/>
    </source>
</evidence>
<keyword evidence="7" id="KW-0333">Golgi apparatus</keyword>
<organism evidence="9 10">
    <name type="scientific">Dreissena polymorpha</name>
    <name type="common">Zebra mussel</name>
    <name type="synonym">Mytilus polymorpha</name>
    <dbReference type="NCBI Taxonomy" id="45954"/>
    <lineage>
        <taxon>Eukaryota</taxon>
        <taxon>Metazoa</taxon>
        <taxon>Spiralia</taxon>
        <taxon>Lophotrochozoa</taxon>
        <taxon>Mollusca</taxon>
        <taxon>Bivalvia</taxon>
        <taxon>Autobranchia</taxon>
        <taxon>Heteroconchia</taxon>
        <taxon>Euheterodonta</taxon>
        <taxon>Imparidentia</taxon>
        <taxon>Neoheterodontei</taxon>
        <taxon>Myida</taxon>
        <taxon>Dreissenoidea</taxon>
        <taxon>Dreissenidae</taxon>
        <taxon>Dreissena</taxon>
    </lineage>
</organism>
<keyword evidence="3" id="KW-0812">Transmembrane</keyword>
<dbReference type="GO" id="GO:0004559">
    <property type="term" value="F:alpha-mannosidase activity"/>
    <property type="evidence" value="ECO:0007669"/>
    <property type="project" value="TreeGrafter"/>
</dbReference>